<dbReference type="AlphaFoldDB" id="A0A6M8BCI4"/>
<dbReference type="InterPro" id="IPR052018">
    <property type="entry name" value="PHP_domain"/>
</dbReference>
<dbReference type="InterPro" id="IPR016195">
    <property type="entry name" value="Pol/histidinol_Pase-like"/>
</dbReference>
<dbReference type="Gene3D" id="3.20.20.140">
    <property type="entry name" value="Metal-dependent hydrolases"/>
    <property type="match status" value="1"/>
</dbReference>
<organism evidence="2 3">
    <name type="scientific">Thermoleptolyngbya sichuanensis A183</name>
    <dbReference type="NCBI Taxonomy" id="2737172"/>
    <lineage>
        <taxon>Bacteria</taxon>
        <taxon>Bacillati</taxon>
        <taxon>Cyanobacteriota</taxon>
        <taxon>Cyanophyceae</taxon>
        <taxon>Oculatellales</taxon>
        <taxon>Oculatellaceae</taxon>
        <taxon>Thermoleptolyngbya</taxon>
        <taxon>Thermoleptolyngbya sichuanensis</taxon>
    </lineage>
</organism>
<dbReference type="SUPFAM" id="SSF89550">
    <property type="entry name" value="PHP domain-like"/>
    <property type="match status" value="1"/>
</dbReference>
<dbReference type="InterPro" id="IPR004013">
    <property type="entry name" value="PHP_dom"/>
</dbReference>
<gene>
    <name evidence="2" type="ORF">HPC62_07180</name>
</gene>
<dbReference type="GO" id="GO:0035312">
    <property type="term" value="F:5'-3' DNA exonuclease activity"/>
    <property type="evidence" value="ECO:0007669"/>
    <property type="project" value="TreeGrafter"/>
</dbReference>
<dbReference type="PANTHER" id="PTHR42924">
    <property type="entry name" value="EXONUCLEASE"/>
    <property type="match status" value="1"/>
</dbReference>
<evidence type="ECO:0000313" key="3">
    <source>
        <dbReference type="Proteomes" id="UP000505210"/>
    </source>
</evidence>
<dbReference type="SMART" id="SM00481">
    <property type="entry name" value="POLIIIAc"/>
    <property type="match status" value="1"/>
</dbReference>
<reference evidence="2 3" key="1">
    <citation type="submission" date="2020-05" db="EMBL/GenBank/DDBJ databases">
        <title>Complete genome sequence of of a novel Thermoleptolyngbya strain isolated from hot springs of Ganzi, Sichuan China.</title>
        <authorList>
            <person name="Tang J."/>
            <person name="Daroch M."/>
            <person name="Li L."/>
            <person name="Waleron K."/>
            <person name="Waleron M."/>
            <person name="Waleron M."/>
        </authorList>
    </citation>
    <scope>NUCLEOTIDE SEQUENCE [LARGE SCALE GENOMIC DNA]</scope>
    <source>
        <strain evidence="2 3">PKUAC-SCTA183</strain>
    </source>
</reference>
<dbReference type="InterPro" id="IPR003141">
    <property type="entry name" value="Pol/His_phosphatase_N"/>
</dbReference>
<dbReference type="GO" id="GO:0004534">
    <property type="term" value="F:5'-3' RNA exonuclease activity"/>
    <property type="evidence" value="ECO:0007669"/>
    <property type="project" value="TreeGrafter"/>
</dbReference>
<dbReference type="CDD" id="cd07438">
    <property type="entry name" value="PHP_HisPPase_AMP"/>
    <property type="match status" value="1"/>
</dbReference>
<name>A0A6M8BCI4_9CYAN</name>
<dbReference type="PANTHER" id="PTHR42924:SF3">
    <property type="entry name" value="POLYMERASE_HISTIDINOL PHOSPHATASE N-TERMINAL DOMAIN-CONTAINING PROTEIN"/>
    <property type="match status" value="1"/>
</dbReference>
<dbReference type="Proteomes" id="UP000505210">
    <property type="component" value="Chromosome"/>
</dbReference>
<evidence type="ECO:0000259" key="1">
    <source>
        <dbReference type="SMART" id="SM00481"/>
    </source>
</evidence>
<dbReference type="KEGG" id="theu:HPC62_07180"/>
<keyword evidence="3" id="KW-1185">Reference proteome</keyword>
<protein>
    <submittedName>
        <fullName evidence="2">PHP domain-containing protein</fullName>
    </submittedName>
</protein>
<proteinExistence type="predicted"/>
<evidence type="ECO:0000313" key="2">
    <source>
        <dbReference type="EMBL" id="QKD82010.1"/>
    </source>
</evidence>
<accession>A0A6M8BCI4</accession>
<sequence>MAVSLTQGVNAQSSGAQDAASLRQVFQTITAESCPRFYNFHMHTVCSDGKLQPEQLMEQAIAIGLSGLAITDHHSTGGYVRAQRWLSSLQSAWVDEAENPASRPLPRLWAGMEVTAELLADEVHILCYAFDPAHPNLHVYQQGQSVDGDARQAGRVIAAVHRAGGLAVLAHPARYKRSPHELIPAAADLGIDGIETYYAYNNPSPWQPSPRQTEEVRQLGDRLGLLHTCGTDTHGLDLLQRL</sequence>
<dbReference type="EMBL" id="CP053661">
    <property type="protein sequence ID" value="QKD82010.1"/>
    <property type="molecule type" value="Genomic_DNA"/>
</dbReference>
<dbReference type="Pfam" id="PF02811">
    <property type="entry name" value="PHP"/>
    <property type="match status" value="1"/>
</dbReference>
<feature type="domain" description="Polymerase/histidinol phosphatase N-terminal" evidence="1">
    <location>
        <begin position="38"/>
        <end position="118"/>
    </location>
</feature>
<dbReference type="RefSeq" id="WP_172354388.1">
    <property type="nucleotide sequence ID" value="NZ_CP053661.1"/>
</dbReference>